<keyword evidence="3" id="KW-1185">Reference proteome</keyword>
<reference evidence="2 3" key="1">
    <citation type="journal article" date="2022" name="Nat. Ecol. Evol.">
        <title>A masculinizing supergene underlies an exaggerated male reproductive morph in a spider.</title>
        <authorList>
            <person name="Hendrickx F."/>
            <person name="De Corte Z."/>
            <person name="Sonet G."/>
            <person name="Van Belleghem S.M."/>
            <person name="Kostlbacher S."/>
            <person name="Vangestel C."/>
        </authorList>
    </citation>
    <scope>NUCLEOTIDE SEQUENCE [LARGE SCALE GENOMIC DNA]</scope>
    <source>
        <strain evidence="2">W744_W776</strain>
    </source>
</reference>
<protein>
    <recommendedName>
        <fullName evidence="4">Cysteine-rich transmembrane CYSTM domain-containing protein</fullName>
    </recommendedName>
</protein>
<feature type="compositionally biased region" description="Pro residues" evidence="1">
    <location>
        <begin position="19"/>
        <end position="38"/>
    </location>
</feature>
<dbReference type="Proteomes" id="UP000827092">
    <property type="component" value="Unassembled WGS sequence"/>
</dbReference>
<name>A0AAV6VRE4_9ARAC</name>
<comment type="caution">
    <text evidence="2">The sequence shown here is derived from an EMBL/GenBank/DDBJ whole genome shotgun (WGS) entry which is preliminary data.</text>
</comment>
<evidence type="ECO:0000313" key="3">
    <source>
        <dbReference type="Proteomes" id="UP000827092"/>
    </source>
</evidence>
<evidence type="ECO:0008006" key="4">
    <source>
        <dbReference type="Google" id="ProtNLM"/>
    </source>
</evidence>
<sequence>MAYPAQPAYDQQPSQPCFGYPPNPKQPYYPQPPKPGYPQKPGNQPSMPPIVSEPVGGGSYPEQPPTQTIRRERRVWDEYEINPKCWSLCENLEICCKVCICYFCVYACCCWNPCCCRCFCPCLAVLDPFFHLTKL</sequence>
<feature type="region of interest" description="Disordered" evidence="1">
    <location>
        <begin position="1"/>
        <end position="71"/>
    </location>
</feature>
<dbReference type="AlphaFoldDB" id="A0AAV6VRE4"/>
<organism evidence="2 3">
    <name type="scientific">Oedothorax gibbosus</name>
    <dbReference type="NCBI Taxonomy" id="931172"/>
    <lineage>
        <taxon>Eukaryota</taxon>
        <taxon>Metazoa</taxon>
        <taxon>Ecdysozoa</taxon>
        <taxon>Arthropoda</taxon>
        <taxon>Chelicerata</taxon>
        <taxon>Arachnida</taxon>
        <taxon>Araneae</taxon>
        <taxon>Araneomorphae</taxon>
        <taxon>Entelegynae</taxon>
        <taxon>Araneoidea</taxon>
        <taxon>Linyphiidae</taxon>
        <taxon>Erigoninae</taxon>
        <taxon>Oedothorax</taxon>
    </lineage>
</organism>
<evidence type="ECO:0000313" key="2">
    <source>
        <dbReference type="EMBL" id="KAG8198452.1"/>
    </source>
</evidence>
<dbReference type="EMBL" id="JAFNEN010000040">
    <property type="protein sequence ID" value="KAG8198452.1"/>
    <property type="molecule type" value="Genomic_DNA"/>
</dbReference>
<gene>
    <name evidence="2" type="ORF">JTE90_022188</name>
</gene>
<evidence type="ECO:0000256" key="1">
    <source>
        <dbReference type="SAM" id="MobiDB-lite"/>
    </source>
</evidence>
<accession>A0AAV6VRE4</accession>
<proteinExistence type="predicted"/>